<reference evidence="3 4" key="1">
    <citation type="submission" date="2013-11" db="EMBL/GenBank/DDBJ databases">
        <title>Draft genome sequence and annotation of the entomopathogenic bacterium, Xenorhabdus cabanillasi strain JM26.</title>
        <authorList>
            <person name="Gualtieri M."/>
            <person name="Ogier J.C."/>
            <person name="Pages S."/>
            <person name="Givaudan A."/>
            <person name="Gaudriault S."/>
        </authorList>
    </citation>
    <scope>NUCLEOTIDE SEQUENCE [LARGE SCALE GENOMIC DNA]</scope>
    <source>
        <strain evidence="3 4">JM26</strain>
    </source>
</reference>
<accession>W1J8Y0</accession>
<feature type="compositionally biased region" description="Basic and acidic residues" evidence="1">
    <location>
        <begin position="44"/>
        <end position="56"/>
    </location>
</feature>
<dbReference type="Proteomes" id="UP000019197">
    <property type="component" value="Unassembled WGS sequence"/>
</dbReference>
<dbReference type="AlphaFoldDB" id="W1J8Y0"/>
<name>W1J8Y0_9GAMM</name>
<proteinExistence type="predicted"/>
<dbReference type="EMBL" id="CBXE010000316">
    <property type="protein sequence ID" value="CDL86458.1"/>
    <property type="molecule type" value="Genomic_DNA"/>
</dbReference>
<feature type="region of interest" description="Disordered" evidence="1">
    <location>
        <begin position="35"/>
        <end position="65"/>
    </location>
</feature>
<protein>
    <recommendedName>
        <fullName evidence="2">HNH/Endo VII superfamily nuclease toxins domain-containing protein</fullName>
    </recommendedName>
</protein>
<sequence length="149" mass="16941">MRMKRASCSIIFIVIIRRRPGSIFRRIHSGWRVVHQSKTRKSTSRRDALRQAKRDTGIPNNQQPKIDRVDLLDGNGKKIIGSNGQVIKVRQYHYTNKDGKPIVIQEHSLGHEKATPGHGAEPHFNVRPITNLGTGDEPGTHGHYNFPKR</sequence>
<evidence type="ECO:0000313" key="4">
    <source>
        <dbReference type="Proteomes" id="UP000019197"/>
    </source>
</evidence>
<organism evidence="3 4">
    <name type="scientific">Xenorhabdus cabanillasii JM26</name>
    <dbReference type="NCBI Taxonomy" id="1427517"/>
    <lineage>
        <taxon>Bacteria</taxon>
        <taxon>Pseudomonadati</taxon>
        <taxon>Pseudomonadota</taxon>
        <taxon>Gammaproteobacteria</taxon>
        <taxon>Enterobacterales</taxon>
        <taxon>Morganellaceae</taxon>
        <taxon>Xenorhabdus</taxon>
    </lineage>
</organism>
<gene>
    <name evidence="3" type="ORF">XCR1_3830002</name>
</gene>
<evidence type="ECO:0000256" key="1">
    <source>
        <dbReference type="SAM" id="MobiDB-lite"/>
    </source>
</evidence>
<feature type="domain" description="HNH/Endo VII superfamily nuclease toxins" evidence="2">
    <location>
        <begin position="78"/>
        <end position="146"/>
    </location>
</feature>
<evidence type="ECO:0000313" key="3">
    <source>
        <dbReference type="EMBL" id="CDL86458.1"/>
    </source>
</evidence>
<dbReference type="InterPro" id="IPR028048">
    <property type="entry name" value="Tox-HNH-EHHH"/>
</dbReference>
<dbReference type="Pfam" id="PF15657">
    <property type="entry name" value="Tox-HNH-EHHH"/>
    <property type="match status" value="1"/>
</dbReference>
<comment type="caution">
    <text evidence="3">The sequence shown here is derived from an EMBL/GenBank/DDBJ whole genome shotgun (WGS) entry which is preliminary data.</text>
</comment>
<evidence type="ECO:0000259" key="2">
    <source>
        <dbReference type="Pfam" id="PF15657"/>
    </source>
</evidence>